<sequence length="496" mass="54447">MKNFKNGIFILSMMLLTACSDDFLDVNGSTTNPPSSTPELTLPAAQKYTADMYYNANNAGNSFNLIGGIHAGIISDSGDRVWYRSEQSYIIINDTYQSLWNNTYSLPLNSYHFIEKYNGEGYDNYIAIAKIMKAFHFATLVDMYGDIIYSEAFQRGNNTQPAYDDDKAIYDAIYEELNVAIDMITNASPDSKTVSTDIILGGDMNKWQKFANTLKLRMLLRQVNTGENLTSKYNELVNNGVGFIESSVNVNPGYIDESNKQNPFYALHGFVPGGQSPAVNHGATRGSEFYIDFLNDNNDPRVAQLFLPVAGEFVGVPQNTYENAYASNLTSELGPALLNSSSQDAPLMLLSEALFLQAEAAQRGFIPGNAGDSYKLGIVASFSEMGVPNASTTALNYESNSISPIINWDSANGNGKQIEAIITQKWISGGFITGFEVWMDRVRTNFPSNIPIPPGAVSNIFPSNLLYPTSELSANSANVPAQGANAAFDRHTFWMQ</sequence>
<gene>
    <name evidence="2" type="ORF">LX77_03204</name>
</gene>
<keyword evidence="2" id="KW-0449">Lipoprotein</keyword>
<proteinExistence type="predicted"/>
<evidence type="ECO:0000256" key="1">
    <source>
        <dbReference type="SAM" id="SignalP"/>
    </source>
</evidence>
<dbReference type="InterPro" id="IPR041662">
    <property type="entry name" value="SusD-like_2"/>
</dbReference>
<name>A0A327RSH7_9FLAO</name>
<dbReference type="AlphaFoldDB" id="A0A327RSH7"/>
<dbReference type="SUPFAM" id="SSF48452">
    <property type="entry name" value="TPR-like"/>
    <property type="match status" value="1"/>
</dbReference>
<feature type="chain" id="PRO_5016426758" evidence="1">
    <location>
        <begin position="21"/>
        <end position="496"/>
    </location>
</feature>
<evidence type="ECO:0000313" key="3">
    <source>
        <dbReference type="Proteomes" id="UP000248987"/>
    </source>
</evidence>
<reference evidence="2 3" key="1">
    <citation type="submission" date="2018-06" db="EMBL/GenBank/DDBJ databases">
        <title>Genomic Encyclopedia of Archaeal and Bacterial Type Strains, Phase II (KMG-II): from individual species to whole genera.</title>
        <authorList>
            <person name="Goeker M."/>
        </authorList>
    </citation>
    <scope>NUCLEOTIDE SEQUENCE [LARGE SCALE GENOMIC DNA]</scope>
    <source>
        <strain evidence="2 3">DSM 12408</strain>
    </source>
</reference>
<feature type="signal peptide" evidence="1">
    <location>
        <begin position="1"/>
        <end position="20"/>
    </location>
</feature>
<dbReference type="InterPro" id="IPR011990">
    <property type="entry name" value="TPR-like_helical_dom_sf"/>
</dbReference>
<dbReference type="PROSITE" id="PS51257">
    <property type="entry name" value="PROKAR_LIPOPROTEIN"/>
    <property type="match status" value="1"/>
</dbReference>
<organism evidence="2 3">
    <name type="scientific">Gelidibacter algens</name>
    <dbReference type="NCBI Taxonomy" id="49280"/>
    <lineage>
        <taxon>Bacteria</taxon>
        <taxon>Pseudomonadati</taxon>
        <taxon>Bacteroidota</taxon>
        <taxon>Flavobacteriia</taxon>
        <taxon>Flavobacteriales</taxon>
        <taxon>Flavobacteriaceae</taxon>
        <taxon>Gelidibacter</taxon>
    </lineage>
</organism>
<dbReference type="RefSeq" id="WP_169817261.1">
    <property type="nucleotide sequence ID" value="NZ_LZRN01000054.1"/>
</dbReference>
<keyword evidence="1" id="KW-0732">Signal</keyword>
<keyword evidence="3" id="KW-1185">Reference proteome</keyword>
<dbReference type="Pfam" id="PF12771">
    <property type="entry name" value="SusD-like_2"/>
    <property type="match status" value="1"/>
</dbReference>
<accession>A0A327RSH7</accession>
<dbReference type="Proteomes" id="UP000248987">
    <property type="component" value="Unassembled WGS sequence"/>
</dbReference>
<protein>
    <submittedName>
        <fullName evidence="2">SusD/RagB-like outer membrane lipoprotein</fullName>
    </submittedName>
</protein>
<dbReference type="EMBL" id="QLLQ01000016">
    <property type="protein sequence ID" value="RAJ19990.1"/>
    <property type="molecule type" value="Genomic_DNA"/>
</dbReference>
<evidence type="ECO:0000313" key="2">
    <source>
        <dbReference type="EMBL" id="RAJ19990.1"/>
    </source>
</evidence>
<comment type="caution">
    <text evidence="2">The sequence shown here is derived from an EMBL/GenBank/DDBJ whole genome shotgun (WGS) entry which is preliminary data.</text>
</comment>
<dbReference type="Gene3D" id="1.25.40.390">
    <property type="match status" value="1"/>
</dbReference>